<name>A0A397TUV6_9GLOM</name>
<sequence length="247" mass="28320">MSVIQISITPSTVTSTVLSTVISISTSLITQISTPTSTPTITQTPQYFQDSNVIETLAIIGTLIITSAIAIIYKAKQLKNQNNEFKVKLRQEEDYRIANQKTSEKLMNSLDNLDKEQIEEIKKQIIKAPYQGIVTKILENNLKTTELIIEKEVIKEVTVQKEESNQTIIKTQVSPTKRKAIHNTSEAAEYFVYKELKIQFEQGILPQFRYPTLLLKAKKFNEPKEFLEEILNKAPHLKKEYFLKENK</sequence>
<organism evidence="2 3">
    <name type="scientific">Gigaspora rosea</name>
    <dbReference type="NCBI Taxonomy" id="44941"/>
    <lineage>
        <taxon>Eukaryota</taxon>
        <taxon>Fungi</taxon>
        <taxon>Fungi incertae sedis</taxon>
        <taxon>Mucoromycota</taxon>
        <taxon>Glomeromycotina</taxon>
        <taxon>Glomeromycetes</taxon>
        <taxon>Diversisporales</taxon>
        <taxon>Gigasporaceae</taxon>
        <taxon>Gigaspora</taxon>
    </lineage>
</organism>
<evidence type="ECO:0000313" key="3">
    <source>
        <dbReference type="Proteomes" id="UP000266673"/>
    </source>
</evidence>
<dbReference type="EMBL" id="QKWP01002887">
    <property type="protein sequence ID" value="RIB01912.1"/>
    <property type="molecule type" value="Genomic_DNA"/>
</dbReference>
<evidence type="ECO:0000256" key="1">
    <source>
        <dbReference type="SAM" id="Phobius"/>
    </source>
</evidence>
<keyword evidence="3" id="KW-1185">Reference proteome</keyword>
<evidence type="ECO:0000313" key="2">
    <source>
        <dbReference type="EMBL" id="RIB01912.1"/>
    </source>
</evidence>
<accession>A0A397TUV6</accession>
<feature type="transmembrane region" description="Helical" evidence="1">
    <location>
        <begin position="53"/>
        <end position="73"/>
    </location>
</feature>
<reference evidence="2 3" key="1">
    <citation type="submission" date="2018-06" db="EMBL/GenBank/DDBJ databases">
        <title>Comparative genomics reveals the genomic features of Rhizophagus irregularis, R. cerebriforme, R. diaphanum and Gigaspora rosea, and their symbiotic lifestyle signature.</title>
        <authorList>
            <person name="Morin E."/>
            <person name="San Clemente H."/>
            <person name="Chen E.C.H."/>
            <person name="De La Providencia I."/>
            <person name="Hainaut M."/>
            <person name="Kuo A."/>
            <person name="Kohler A."/>
            <person name="Murat C."/>
            <person name="Tang N."/>
            <person name="Roy S."/>
            <person name="Loubradou J."/>
            <person name="Henrissat B."/>
            <person name="Grigoriev I.V."/>
            <person name="Corradi N."/>
            <person name="Roux C."/>
            <person name="Martin F.M."/>
        </authorList>
    </citation>
    <scope>NUCLEOTIDE SEQUENCE [LARGE SCALE GENOMIC DNA]</scope>
    <source>
        <strain evidence="2 3">DAOM 194757</strain>
    </source>
</reference>
<keyword evidence="1" id="KW-1133">Transmembrane helix</keyword>
<dbReference type="AlphaFoldDB" id="A0A397TUV6"/>
<proteinExistence type="predicted"/>
<keyword evidence="1" id="KW-0812">Transmembrane</keyword>
<keyword evidence="1" id="KW-0472">Membrane</keyword>
<feature type="transmembrane region" description="Helical" evidence="1">
    <location>
        <begin position="12"/>
        <end position="33"/>
    </location>
</feature>
<protein>
    <submittedName>
        <fullName evidence="2">Uncharacterized protein</fullName>
    </submittedName>
</protein>
<comment type="caution">
    <text evidence="2">The sequence shown here is derived from an EMBL/GenBank/DDBJ whole genome shotgun (WGS) entry which is preliminary data.</text>
</comment>
<dbReference type="Proteomes" id="UP000266673">
    <property type="component" value="Unassembled WGS sequence"/>
</dbReference>
<gene>
    <name evidence="2" type="ORF">C2G38_2229313</name>
</gene>